<organism evidence="2 3">
    <name type="scientific">Lepeophtheirus salmonis</name>
    <name type="common">Salmon louse</name>
    <name type="synonym">Caligus salmonis</name>
    <dbReference type="NCBI Taxonomy" id="72036"/>
    <lineage>
        <taxon>Eukaryota</taxon>
        <taxon>Metazoa</taxon>
        <taxon>Ecdysozoa</taxon>
        <taxon>Arthropoda</taxon>
        <taxon>Crustacea</taxon>
        <taxon>Multicrustacea</taxon>
        <taxon>Hexanauplia</taxon>
        <taxon>Copepoda</taxon>
        <taxon>Siphonostomatoida</taxon>
        <taxon>Caligidae</taxon>
        <taxon>Lepeophtheirus</taxon>
    </lineage>
</organism>
<dbReference type="Proteomes" id="UP000675881">
    <property type="component" value="Chromosome 1"/>
</dbReference>
<accession>A0A7R8GZ40</accession>
<feature type="compositionally biased region" description="Basic and acidic residues" evidence="1">
    <location>
        <begin position="1"/>
        <end position="13"/>
    </location>
</feature>
<dbReference type="InterPro" id="IPR028364">
    <property type="entry name" value="Ribosomal_uL1/biogenesis"/>
</dbReference>
<dbReference type="AlphaFoldDB" id="A0A7R8GZ40"/>
<dbReference type="InterPro" id="IPR023674">
    <property type="entry name" value="Ribosomal_uL1-like"/>
</dbReference>
<evidence type="ECO:0000256" key="1">
    <source>
        <dbReference type="SAM" id="MobiDB-lite"/>
    </source>
</evidence>
<dbReference type="GO" id="GO:0003723">
    <property type="term" value="F:RNA binding"/>
    <property type="evidence" value="ECO:0007669"/>
    <property type="project" value="InterPro"/>
</dbReference>
<name>A0A7R8GZ40_LEPSM</name>
<dbReference type="PANTHER" id="PTHR23105">
    <property type="entry name" value="RIBOSOMAL PROTEIN L7AE FAMILY MEMBER"/>
    <property type="match status" value="1"/>
</dbReference>
<dbReference type="Gene3D" id="3.30.190.20">
    <property type="match status" value="1"/>
</dbReference>
<sequence>MKGESQIHQEEINKQQNKAAHPYPLQRRRGNTATKSPGGNKDIFEVKEFADGTISRSHVSAVVKAAVKLGQRNKKQKSNLFEGDGKSINVQIGGIKIPKESRSHTLKCTLPHEVCNGSLGVALFVKDLSKDFKQDHEPTVHHYNELLSSNNSKSLVSEVIPLRGLKSEYQTFELKRRLSNKYDKFLADKRILHRLPLGKFFYNKRKIPIPVDMESKNLNEELKQALHTSILPLNHKGMSSILTVGSTAMKMEDVVDNVMKFIEIIKVKYPGGWKNVRSLHIKTESSPSIPLHVSTISG</sequence>
<evidence type="ECO:0000313" key="2">
    <source>
        <dbReference type="EMBL" id="CAF2758755.1"/>
    </source>
</evidence>
<dbReference type="Gene3D" id="3.40.50.790">
    <property type="match status" value="1"/>
</dbReference>
<dbReference type="SUPFAM" id="SSF56808">
    <property type="entry name" value="Ribosomal protein L1"/>
    <property type="match status" value="1"/>
</dbReference>
<dbReference type="Pfam" id="PF00687">
    <property type="entry name" value="Ribosomal_L1"/>
    <property type="match status" value="1"/>
</dbReference>
<feature type="region of interest" description="Disordered" evidence="1">
    <location>
        <begin position="1"/>
        <end position="39"/>
    </location>
</feature>
<gene>
    <name evidence="2" type="ORF">LSAA_2043</name>
</gene>
<proteinExistence type="predicted"/>
<protein>
    <submittedName>
        <fullName evidence="2">UTP30</fullName>
    </submittedName>
</protein>
<dbReference type="InterPro" id="IPR016095">
    <property type="entry name" value="Ribosomal_uL1_3-a/b-sand"/>
</dbReference>
<dbReference type="EMBL" id="HG994580">
    <property type="protein sequence ID" value="CAF2758755.1"/>
    <property type="molecule type" value="Genomic_DNA"/>
</dbReference>
<keyword evidence="3" id="KW-1185">Reference proteome</keyword>
<dbReference type="OrthoDB" id="10251727at2759"/>
<evidence type="ECO:0000313" key="3">
    <source>
        <dbReference type="Proteomes" id="UP000675881"/>
    </source>
</evidence>
<dbReference type="CDD" id="cd00403">
    <property type="entry name" value="Ribosomal_L1"/>
    <property type="match status" value="1"/>
</dbReference>
<reference evidence="2" key="1">
    <citation type="submission" date="2021-02" db="EMBL/GenBank/DDBJ databases">
        <authorList>
            <person name="Bekaert M."/>
        </authorList>
    </citation>
    <scope>NUCLEOTIDE SEQUENCE</scope>
    <source>
        <strain evidence="2">IoA-00</strain>
    </source>
</reference>
<dbReference type="InterPro" id="IPR050257">
    <property type="entry name" value="eL8/uL1-like"/>
</dbReference>